<feature type="coiled-coil region" evidence="8">
    <location>
        <begin position="229"/>
        <end position="256"/>
    </location>
</feature>
<sequence>MAELDSCSTASSAAAADESRGPCRSITEGDGNEGDDERTSGQSIGEAGDLDVESVTEEKRAKDGKSVVPVVTAPLADANWKPLPIRKKHRRGSKRNNKPRKRYVPYAKLSWEEKKQRDERDTKRAFKLREQYTNAKGRPTAPYNTTQFLMAEHDLAEPDLGTHAHMQSDGEESTQLRTRVPSNSYDDSDFDDDYNESPEDEIYEQQFFEKDFTETYEQVHVENLHSMSKNDLVREFMLLEERVENMELKLKESEALNKVCARISGDATVVNGDRLISDHKRDVQTSNSITKEDILLLELNRLRKENERLLKENEEMKDHCLNCADAKVFK</sequence>
<feature type="region of interest" description="Disordered" evidence="9">
    <location>
        <begin position="161"/>
        <end position="189"/>
    </location>
</feature>
<evidence type="ECO:0000256" key="2">
    <source>
        <dbReference type="ARBA" id="ARBA00008409"/>
    </source>
</evidence>
<accession>A0ABN8NA35</accession>
<comment type="caution">
    <text evidence="10">The sequence shown here is derived from an EMBL/GenBank/DDBJ whole genome shotgun (WGS) entry which is preliminary data.</text>
</comment>
<keyword evidence="7" id="KW-0539">Nucleus</keyword>
<evidence type="ECO:0000256" key="1">
    <source>
        <dbReference type="ARBA" id="ARBA00004123"/>
    </source>
</evidence>
<feature type="region of interest" description="Disordered" evidence="9">
    <location>
        <begin position="1"/>
        <end position="122"/>
    </location>
</feature>
<feature type="compositionally biased region" description="Basic residues" evidence="9">
    <location>
        <begin position="84"/>
        <end position="103"/>
    </location>
</feature>
<dbReference type="Gene3D" id="6.10.250.2910">
    <property type="match status" value="1"/>
</dbReference>
<keyword evidence="11" id="KW-1185">Reference proteome</keyword>
<keyword evidence="6" id="KW-0804">Transcription</keyword>
<dbReference type="EMBL" id="CALNXI010000747">
    <property type="protein sequence ID" value="CAH3043357.1"/>
    <property type="molecule type" value="Genomic_DNA"/>
</dbReference>
<proteinExistence type="inferred from homology"/>
<evidence type="ECO:0000256" key="9">
    <source>
        <dbReference type="SAM" id="MobiDB-lite"/>
    </source>
</evidence>
<dbReference type="PRINTS" id="PR02094">
    <property type="entry name" value="HEXIMFAMILY"/>
</dbReference>
<evidence type="ECO:0000256" key="7">
    <source>
        <dbReference type="ARBA" id="ARBA00023242"/>
    </source>
</evidence>
<feature type="compositionally biased region" description="Basic and acidic residues" evidence="9">
    <location>
        <begin position="56"/>
        <end position="65"/>
    </location>
</feature>
<keyword evidence="5 8" id="KW-0175">Coiled coil</keyword>
<dbReference type="Pfam" id="PF15313">
    <property type="entry name" value="HEXIM"/>
    <property type="match status" value="1"/>
</dbReference>
<organism evidence="10 11">
    <name type="scientific">Porites evermanni</name>
    <dbReference type="NCBI Taxonomy" id="104178"/>
    <lineage>
        <taxon>Eukaryota</taxon>
        <taxon>Metazoa</taxon>
        <taxon>Cnidaria</taxon>
        <taxon>Anthozoa</taxon>
        <taxon>Hexacorallia</taxon>
        <taxon>Scleractinia</taxon>
        <taxon>Fungiina</taxon>
        <taxon>Poritidae</taxon>
        <taxon>Porites</taxon>
    </lineage>
</organism>
<evidence type="ECO:0000256" key="5">
    <source>
        <dbReference type="ARBA" id="ARBA00023054"/>
    </source>
</evidence>
<dbReference type="Proteomes" id="UP001159427">
    <property type="component" value="Unassembled WGS sequence"/>
</dbReference>
<dbReference type="PANTHER" id="PTHR13469">
    <property type="entry name" value="HEXAMETHYLENE BISACETAMIDE INDUCIBLE 1"/>
    <property type="match status" value="1"/>
</dbReference>
<comment type="subcellular location">
    <subcellularLocation>
        <location evidence="1">Nucleus</location>
    </subcellularLocation>
</comment>
<feature type="compositionally biased region" description="Low complexity" evidence="9">
    <location>
        <begin position="1"/>
        <end position="16"/>
    </location>
</feature>
<evidence type="ECO:0000256" key="8">
    <source>
        <dbReference type="SAM" id="Coils"/>
    </source>
</evidence>
<gene>
    <name evidence="10" type="ORF">PEVE_00040618</name>
</gene>
<feature type="compositionally biased region" description="Basic and acidic residues" evidence="9">
    <location>
        <begin position="110"/>
        <end position="122"/>
    </location>
</feature>
<name>A0ABN8NA35_9CNID</name>
<feature type="coiled-coil region" evidence="8">
    <location>
        <begin position="292"/>
        <end position="319"/>
    </location>
</feature>
<evidence type="ECO:0000256" key="6">
    <source>
        <dbReference type="ARBA" id="ARBA00023163"/>
    </source>
</evidence>
<dbReference type="PANTHER" id="PTHR13469:SF8">
    <property type="entry name" value="HEXIM P-TEFB COMPLEX SUBUNIT 1"/>
    <property type="match status" value="1"/>
</dbReference>
<dbReference type="InterPro" id="IPR024872">
    <property type="entry name" value="HEXIM"/>
</dbReference>
<keyword evidence="4" id="KW-0805">Transcription regulation</keyword>
<comment type="similarity">
    <text evidence="2">Belongs to the HEXIM family.</text>
</comment>
<keyword evidence="3" id="KW-0678">Repressor</keyword>
<protein>
    <submittedName>
        <fullName evidence="10">Uncharacterized protein</fullName>
    </submittedName>
</protein>
<evidence type="ECO:0000313" key="11">
    <source>
        <dbReference type="Proteomes" id="UP001159427"/>
    </source>
</evidence>
<evidence type="ECO:0000256" key="4">
    <source>
        <dbReference type="ARBA" id="ARBA00023015"/>
    </source>
</evidence>
<reference evidence="10 11" key="1">
    <citation type="submission" date="2022-05" db="EMBL/GenBank/DDBJ databases">
        <authorList>
            <consortium name="Genoscope - CEA"/>
            <person name="William W."/>
        </authorList>
    </citation>
    <scope>NUCLEOTIDE SEQUENCE [LARGE SCALE GENOMIC DNA]</scope>
</reference>
<evidence type="ECO:0000256" key="3">
    <source>
        <dbReference type="ARBA" id="ARBA00022491"/>
    </source>
</evidence>
<evidence type="ECO:0000313" key="10">
    <source>
        <dbReference type="EMBL" id="CAH3043357.1"/>
    </source>
</evidence>